<gene>
    <name evidence="2" type="ORF">ABB05_06250</name>
    <name evidence="1" type="ORF">ACA29_09270</name>
</gene>
<organism evidence="1 3">
    <name type="scientific">Lederbergia galactosidilytica</name>
    <dbReference type="NCBI Taxonomy" id="217031"/>
    <lineage>
        <taxon>Bacteria</taxon>
        <taxon>Bacillati</taxon>
        <taxon>Bacillota</taxon>
        <taxon>Bacilli</taxon>
        <taxon>Bacillales</taxon>
        <taxon>Bacillaceae</taxon>
        <taxon>Lederbergia</taxon>
    </lineage>
</organism>
<dbReference type="EMBL" id="LGPB01000081">
    <property type="protein sequence ID" value="KRG13046.1"/>
    <property type="molecule type" value="Genomic_DNA"/>
</dbReference>
<keyword evidence="4" id="KW-1185">Reference proteome</keyword>
<dbReference type="AlphaFoldDB" id="A0A0Q9XWZ9"/>
<reference evidence="2 4" key="1">
    <citation type="submission" date="2015-05" db="EMBL/GenBank/DDBJ databases">
        <title>Comparison of genome.</title>
        <authorList>
            <person name="Zheng Z."/>
            <person name="Sun M."/>
        </authorList>
    </citation>
    <scope>NUCLEOTIDE SEQUENCE [LARGE SCALE GENOMIC DNA]</scope>
    <source>
        <strain evidence="2 4">G25-74</strain>
    </source>
</reference>
<reference evidence="1 3" key="2">
    <citation type="submission" date="2015-06" db="EMBL/GenBank/DDBJ databases">
        <title>Genome sequencing project of Bacillus galactosidilyticus PL133.</title>
        <authorList>
            <person name="Gaiero J."/>
            <person name="Nicol R."/>
            <person name="Habash M."/>
        </authorList>
    </citation>
    <scope>NUCLEOTIDE SEQUENCE [LARGE SCALE GENOMIC DNA]</scope>
    <source>
        <strain evidence="1 3">PL133</strain>
    </source>
</reference>
<accession>A0A0Q9XWZ9</accession>
<evidence type="ECO:0000313" key="1">
    <source>
        <dbReference type="EMBL" id="KRG13046.1"/>
    </source>
</evidence>
<sequence>MEDSALKEILHALELQTVYFDQKVEQLEEQFKGIEQRIDLLEKKIDSSISILPKQRKMLIYF</sequence>
<evidence type="ECO:0000313" key="2">
    <source>
        <dbReference type="EMBL" id="OAK74011.1"/>
    </source>
</evidence>
<dbReference type="PATRIC" id="fig|217031.4.peg.3075"/>
<dbReference type="EMBL" id="LDJR01000028">
    <property type="protein sequence ID" value="OAK74011.1"/>
    <property type="molecule type" value="Genomic_DNA"/>
</dbReference>
<comment type="caution">
    <text evidence="1">The sequence shown here is derived from an EMBL/GenBank/DDBJ whole genome shotgun (WGS) entry which is preliminary data.</text>
</comment>
<name>A0A0Q9XWZ9_9BACI</name>
<proteinExistence type="predicted"/>
<dbReference type="Proteomes" id="UP000077881">
    <property type="component" value="Unassembled WGS sequence"/>
</dbReference>
<evidence type="ECO:0000313" key="3">
    <source>
        <dbReference type="Proteomes" id="UP000053881"/>
    </source>
</evidence>
<protein>
    <submittedName>
        <fullName evidence="1">Uncharacterized protein</fullName>
    </submittedName>
</protein>
<evidence type="ECO:0000313" key="4">
    <source>
        <dbReference type="Proteomes" id="UP000077881"/>
    </source>
</evidence>
<dbReference type="Gene3D" id="1.20.5.170">
    <property type="match status" value="1"/>
</dbReference>
<dbReference type="Proteomes" id="UP000053881">
    <property type="component" value="Unassembled WGS sequence"/>
</dbReference>